<proteinExistence type="inferred from homology"/>
<comment type="function">
    <text evidence="1 11">Catalyzes the reversible adenylation of nicotinate mononucleotide (NaMN) to nicotinic acid adenine dinucleotide (NaAD).</text>
</comment>
<dbReference type="CDD" id="cd02165">
    <property type="entry name" value="NMNAT"/>
    <property type="match status" value="1"/>
</dbReference>
<dbReference type="GO" id="GO:0009435">
    <property type="term" value="P:NAD+ biosynthetic process"/>
    <property type="evidence" value="ECO:0007669"/>
    <property type="project" value="UniProtKB-UniRule"/>
</dbReference>
<comment type="similarity">
    <text evidence="3 11">Belongs to the NadD family.</text>
</comment>
<dbReference type="UniPathway" id="UPA00253">
    <property type="reaction ID" value="UER00332"/>
</dbReference>
<dbReference type="EC" id="2.7.7.18" evidence="11"/>
<dbReference type="SUPFAM" id="SSF52374">
    <property type="entry name" value="Nucleotidylyl transferase"/>
    <property type="match status" value="1"/>
</dbReference>
<evidence type="ECO:0000256" key="6">
    <source>
        <dbReference type="ARBA" id="ARBA00022695"/>
    </source>
</evidence>
<dbReference type="AlphaFoldDB" id="A0A7Y9PGI3"/>
<dbReference type="RefSeq" id="WP_179488400.1">
    <property type="nucleotide sequence ID" value="NZ_JACCCW010000001.1"/>
</dbReference>
<dbReference type="InterPro" id="IPR014729">
    <property type="entry name" value="Rossmann-like_a/b/a_fold"/>
</dbReference>
<evidence type="ECO:0000256" key="9">
    <source>
        <dbReference type="ARBA" id="ARBA00023027"/>
    </source>
</evidence>
<accession>A0A7Y9PGI3</accession>
<keyword evidence="8 11" id="KW-0067">ATP-binding</keyword>
<evidence type="ECO:0000256" key="1">
    <source>
        <dbReference type="ARBA" id="ARBA00002324"/>
    </source>
</evidence>
<dbReference type="GO" id="GO:0005524">
    <property type="term" value="F:ATP binding"/>
    <property type="evidence" value="ECO:0007669"/>
    <property type="project" value="UniProtKB-KW"/>
</dbReference>
<reference evidence="13 14" key="1">
    <citation type="submission" date="2020-07" db="EMBL/GenBank/DDBJ databases">
        <title>Genomic Encyclopedia of Type Strains, Phase IV (KMG-V): Genome sequencing to study the core and pangenomes of soil and plant-associated prokaryotes.</title>
        <authorList>
            <person name="Whitman W."/>
        </authorList>
    </citation>
    <scope>NUCLEOTIDE SEQUENCE [LARGE SCALE GENOMIC DNA]</scope>
    <source>
        <strain evidence="13 14">X4EP2</strain>
    </source>
</reference>
<dbReference type="InterPro" id="IPR005248">
    <property type="entry name" value="NadD/NMNAT"/>
</dbReference>
<feature type="domain" description="Cytidyltransferase-like" evidence="12">
    <location>
        <begin position="5"/>
        <end position="170"/>
    </location>
</feature>
<evidence type="ECO:0000313" key="14">
    <source>
        <dbReference type="Proteomes" id="UP000589520"/>
    </source>
</evidence>
<evidence type="ECO:0000256" key="11">
    <source>
        <dbReference type="HAMAP-Rule" id="MF_00244"/>
    </source>
</evidence>
<comment type="caution">
    <text evidence="13">The sequence shown here is derived from an EMBL/GenBank/DDBJ whole genome shotgun (WGS) entry which is preliminary data.</text>
</comment>
<keyword evidence="9 11" id="KW-0520">NAD</keyword>
<dbReference type="HAMAP" id="MF_00244">
    <property type="entry name" value="NaMN_adenylyltr"/>
    <property type="match status" value="1"/>
</dbReference>
<keyword evidence="6 11" id="KW-0548">Nucleotidyltransferase</keyword>
<dbReference type="Gene3D" id="3.40.50.620">
    <property type="entry name" value="HUPs"/>
    <property type="match status" value="1"/>
</dbReference>
<keyword evidence="14" id="KW-1185">Reference proteome</keyword>
<evidence type="ECO:0000313" key="13">
    <source>
        <dbReference type="EMBL" id="NYF78726.1"/>
    </source>
</evidence>
<gene>
    <name evidence="11" type="primary">nadD</name>
    <name evidence="13" type="ORF">HDF17_001013</name>
</gene>
<sequence length="196" mass="21680">MRVAFFGGTFDPIHRGHLAIAAAAADHLALDSILFAPTGLQPLKLSGSTATFDDRLAMTTLACATDPRFEPSTLDAPRADGSPNYTVHVLTALREQLPTATLFNLVGLDSFLDLPRWHQPHRLLELTEWIVVSRPGYTLDLSAFTPAQRTRIHPLDSVHEDVSATELRHRLQHGDPCLDLIPASVSTYIEAHRLYR</sequence>
<dbReference type="PANTHER" id="PTHR39321:SF3">
    <property type="entry name" value="PHOSPHOPANTETHEINE ADENYLYLTRANSFERASE"/>
    <property type="match status" value="1"/>
</dbReference>
<comment type="pathway">
    <text evidence="2 11">Cofactor biosynthesis; NAD(+) biosynthesis; deamido-NAD(+) from nicotinate D-ribonucleotide: step 1/1.</text>
</comment>
<evidence type="ECO:0000256" key="7">
    <source>
        <dbReference type="ARBA" id="ARBA00022741"/>
    </source>
</evidence>
<name>A0A7Y9PGI3_9BACT</name>
<evidence type="ECO:0000256" key="2">
    <source>
        <dbReference type="ARBA" id="ARBA00005019"/>
    </source>
</evidence>
<dbReference type="Proteomes" id="UP000589520">
    <property type="component" value="Unassembled WGS sequence"/>
</dbReference>
<organism evidence="13 14">
    <name type="scientific">Granulicella arctica</name>
    <dbReference type="NCBI Taxonomy" id="940613"/>
    <lineage>
        <taxon>Bacteria</taxon>
        <taxon>Pseudomonadati</taxon>
        <taxon>Acidobacteriota</taxon>
        <taxon>Terriglobia</taxon>
        <taxon>Terriglobales</taxon>
        <taxon>Acidobacteriaceae</taxon>
        <taxon>Granulicella</taxon>
    </lineage>
</organism>
<dbReference type="Pfam" id="PF01467">
    <property type="entry name" value="CTP_transf_like"/>
    <property type="match status" value="1"/>
</dbReference>
<dbReference type="GO" id="GO:0004515">
    <property type="term" value="F:nicotinate-nucleotide adenylyltransferase activity"/>
    <property type="evidence" value="ECO:0007669"/>
    <property type="project" value="UniProtKB-UniRule"/>
</dbReference>
<keyword evidence="7 11" id="KW-0547">Nucleotide-binding</keyword>
<protein>
    <recommendedName>
        <fullName evidence="11">Probable nicotinate-nucleotide adenylyltransferase</fullName>
        <ecNumber evidence="11">2.7.7.18</ecNumber>
    </recommendedName>
    <alternativeName>
        <fullName evidence="11">Deamido-NAD(+) diphosphorylase</fullName>
    </alternativeName>
    <alternativeName>
        <fullName evidence="11">Deamido-NAD(+) pyrophosphorylase</fullName>
    </alternativeName>
    <alternativeName>
        <fullName evidence="11">Nicotinate mononucleotide adenylyltransferase</fullName>
        <shortName evidence="11">NaMN adenylyltransferase</shortName>
    </alternativeName>
</protein>
<evidence type="ECO:0000259" key="12">
    <source>
        <dbReference type="Pfam" id="PF01467"/>
    </source>
</evidence>
<keyword evidence="4 11" id="KW-0662">Pyridine nucleotide biosynthesis</keyword>
<evidence type="ECO:0000256" key="8">
    <source>
        <dbReference type="ARBA" id="ARBA00022840"/>
    </source>
</evidence>
<dbReference type="EMBL" id="JACCCW010000001">
    <property type="protein sequence ID" value="NYF78726.1"/>
    <property type="molecule type" value="Genomic_DNA"/>
</dbReference>
<dbReference type="InterPro" id="IPR004821">
    <property type="entry name" value="Cyt_trans-like"/>
</dbReference>
<evidence type="ECO:0000256" key="3">
    <source>
        <dbReference type="ARBA" id="ARBA00009014"/>
    </source>
</evidence>
<dbReference type="NCBIfam" id="TIGR00482">
    <property type="entry name" value="nicotinate (nicotinamide) nucleotide adenylyltransferase"/>
    <property type="match status" value="1"/>
</dbReference>
<keyword evidence="5 11" id="KW-0808">Transferase</keyword>
<evidence type="ECO:0000256" key="5">
    <source>
        <dbReference type="ARBA" id="ARBA00022679"/>
    </source>
</evidence>
<comment type="catalytic activity">
    <reaction evidence="10 11">
        <text>nicotinate beta-D-ribonucleotide + ATP + H(+) = deamido-NAD(+) + diphosphate</text>
        <dbReference type="Rhea" id="RHEA:22860"/>
        <dbReference type="ChEBI" id="CHEBI:15378"/>
        <dbReference type="ChEBI" id="CHEBI:30616"/>
        <dbReference type="ChEBI" id="CHEBI:33019"/>
        <dbReference type="ChEBI" id="CHEBI:57502"/>
        <dbReference type="ChEBI" id="CHEBI:58437"/>
        <dbReference type="EC" id="2.7.7.18"/>
    </reaction>
</comment>
<evidence type="ECO:0000256" key="10">
    <source>
        <dbReference type="ARBA" id="ARBA00048721"/>
    </source>
</evidence>
<dbReference type="PANTHER" id="PTHR39321">
    <property type="entry name" value="NICOTINATE-NUCLEOTIDE ADENYLYLTRANSFERASE-RELATED"/>
    <property type="match status" value="1"/>
</dbReference>
<dbReference type="NCBIfam" id="NF000840">
    <property type="entry name" value="PRK00071.1-3"/>
    <property type="match status" value="1"/>
</dbReference>
<evidence type="ECO:0000256" key="4">
    <source>
        <dbReference type="ARBA" id="ARBA00022642"/>
    </source>
</evidence>